<dbReference type="AlphaFoldDB" id="A0A517NZ88"/>
<accession>A0A517NZ88</accession>
<dbReference type="InterPro" id="IPR013222">
    <property type="entry name" value="Glyco_hyd_98_carb-bd"/>
</dbReference>
<dbReference type="Gene3D" id="2.60.120.1060">
    <property type="entry name" value="NPCBM/NEW2 domain"/>
    <property type="match status" value="1"/>
</dbReference>
<dbReference type="InterPro" id="IPR008979">
    <property type="entry name" value="Galactose-bd-like_sf"/>
</dbReference>
<evidence type="ECO:0000259" key="1">
    <source>
        <dbReference type="Pfam" id="PF08305"/>
    </source>
</evidence>
<name>A0A517NZ88_9BACT</name>
<dbReference type="Pfam" id="PF08305">
    <property type="entry name" value="NPCBM"/>
    <property type="match status" value="1"/>
</dbReference>
<sequence precursor="true">MGFALAFSVVLRSIGVFIVAVLPIEVTTTDGKVIDGDFAGIGESELKLDVDGETRSFSFEDLQAITPADKRDDATGPTSRVTLVGGSEIAVQDMTLANEQFVIEPRRQKAIKVPMNEVRSIRFRTASPATDSQWLGLLEQEARGDLLAIRRANDQLDPAPGLVEAIGGGVVKFSMDGDTVDAPIERLEGIVLSSKPSPSKSAIQIVDHYGSRFAAVNILASEADAPLRLQLSDSVTHTLPLKHLQSIFFSGGLQMLAQEPPSKADYAAYVETKLATDLQSQWFGPKADGDDVVISGSGSVEYRVSEKYSKLAGAVRRDQSVDKAGDVTVEIFVDDKSVWKETLTDAQPRGFELPTNNARRIRFVADCGNDGDLGDKVRITRPRLLK</sequence>
<dbReference type="OrthoDB" id="262784at2"/>
<dbReference type="SUPFAM" id="SSF49785">
    <property type="entry name" value="Galactose-binding domain-like"/>
    <property type="match status" value="1"/>
</dbReference>
<dbReference type="EMBL" id="CP036526">
    <property type="protein sequence ID" value="QDT12442.1"/>
    <property type="molecule type" value="Genomic_DNA"/>
</dbReference>
<evidence type="ECO:0000313" key="2">
    <source>
        <dbReference type="EMBL" id="QDT12442.1"/>
    </source>
</evidence>
<dbReference type="InterPro" id="IPR038637">
    <property type="entry name" value="NPCBM_sf"/>
</dbReference>
<dbReference type="RefSeq" id="WP_145420326.1">
    <property type="nucleotide sequence ID" value="NZ_CP036526.1"/>
</dbReference>
<reference evidence="2 3" key="1">
    <citation type="submission" date="2019-02" db="EMBL/GenBank/DDBJ databases">
        <title>Deep-cultivation of Planctomycetes and their phenomic and genomic characterization uncovers novel biology.</title>
        <authorList>
            <person name="Wiegand S."/>
            <person name="Jogler M."/>
            <person name="Boedeker C."/>
            <person name="Pinto D."/>
            <person name="Vollmers J."/>
            <person name="Rivas-Marin E."/>
            <person name="Kohn T."/>
            <person name="Peeters S.H."/>
            <person name="Heuer A."/>
            <person name="Rast P."/>
            <person name="Oberbeckmann S."/>
            <person name="Bunk B."/>
            <person name="Jeske O."/>
            <person name="Meyerdierks A."/>
            <person name="Storesund J.E."/>
            <person name="Kallscheuer N."/>
            <person name="Luecker S."/>
            <person name="Lage O.M."/>
            <person name="Pohl T."/>
            <person name="Merkel B.J."/>
            <person name="Hornburger P."/>
            <person name="Mueller R.-W."/>
            <person name="Bruemmer F."/>
            <person name="Labrenz M."/>
            <person name="Spormann A.M."/>
            <person name="Op den Camp H."/>
            <person name="Overmann J."/>
            <person name="Amann R."/>
            <person name="Jetten M.S.M."/>
            <person name="Mascher T."/>
            <person name="Medema M.H."/>
            <person name="Devos D.P."/>
            <person name="Kaster A.-K."/>
            <person name="Ovreas L."/>
            <person name="Rohde M."/>
            <person name="Galperin M.Y."/>
            <person name="Jogler C."/>
        </authorList>
    </citation>
    <scope>NUCLEOTIDE SEQUENCE [LARGE SCALE GENOMIC DNA]</scope>
    <source>
        <strain evidence="2 3">K23_9</strain>
    </source>
</reference>
<proteinExistence type="predicted"/>
<evidence type="ECO:0000313" key="3">
    <source>
        <dbReference type="Proteomes" id="UP000319817"/>
    </source>
</evidence>
<keyword evidence="3" id="KW-1185">Reference proteome</keyword>
<feature type="domain" description="Glycosyl hydrolase family 98 putative carbohydrate-binding module" evidence="1">
    <location>
        <begin position="296"/>
        <end position="379"/>
    </location>
</feature>
<protein>
    <submittedName>
        <fullName evidence="2">NPCBM/NEW2 domain protein</fullName>
    </submittedName>
</protein>
<gene>
    <name evidence="2" type="ORF">K239x_44520</name>
</gene>
<organism evidence="2 3">
    <name type="scientific">Stieleria marina</name>
    <dbReference type="NCBI Taxonomy" id="1930275"/>
    <lineage>
        <taxon>Bacteria</taxon>
        <taxon>Pseudomonadati</taxon>
        <taxon>Planctomycetota</taxon>
        <taxon>Planctomycetia</taxon>
        <taxon>Pirellulales</taxon>
        <taxon>Pirellulaceae</taxon>
        <taxon>Stieleria</taxon>
    </lineage>
</organism>
<dbReference type="Proteomes" id="UP000319817">
    <property type="component" value="Chromosome"/>
</dbReference>